<organism evidence="1 2">
    <name type="scientific">Chitinophaga niabensis</name>
    <dbReference type="NCBI Taxonomy" id="536979"/>
    <lineage>
        <taxon>Bacteria</taxon>
        <taxon>Pseudomonadati</taxon>
        <taxon>Bacteroidota</taxon>
        <taxon>Chitinophagia</taxon>
        <taxon>Chitinophagales</taxon>
        <taxon>Chitinophagaceae</taxon>
        <taxon>Chitinophaga</taxon>
    </lineage>
</organism>
<name>A0A1N6DFG2_9BACT</name>
<evidence type="ECO:0000313" key="1">
    <source>
        <dbReference type="EMBL" id="SIN69447.1"/>
    </source>
</evidence>
<dbReference type="EMBL" id="FSRA01000001">
    <property type="protein sequence ID" value="SIN69447.1"/>
    <property type="molecule type" value="Genomic_DNA"/>
</dbReference>
<dbReference type="Proteomes" id="UP000185003">
    <property type="component" value="Unassembled WGS sequence"/>
</dbReference>
<dbReference type="AlphaFoldDB" id="A0A1N6DFG2"/>
<keyword evidence="2" id="KW-1185">Reference proteome</keyword>
<proteinExistence type="predicted"/>
<reference evidence="1 2" key="1">
    <citation type="submission" date="2016-11" db="EMBL/GenBank/DDBJ databases">
        <authorList>
            <person name="Jaros S."/>
            <person name="Januszkiewicz K."/>
            <person name="Wedrychowicz H."/>
        </authorList>
    </citation>
    <scope>NUCLEOTIDE SEQUENCE [LARGE SCALE GENOMIC DNA]</scope>
    <source>
        <strain evidence="1 2">DSM 24787</strain>
    </source>
</reference>
<protein>
    <submittedName>
        <fullName evidence="1">Uncharacterized protein</fullName>
    </submittedName>
</protein>
<sequence>MPENADIGNLFHYISIYMPLREIISANRENIAFIVGNGINRYPGNPKAISWDHLLLQLWKKFSPENFEQIPQGLSMTEFYDLLDIQGSTANYAIQKEAARLLDDWSFQPHHKSFVAKARELGSPVLTTNFDLVLPNSLDLQQYFTDKKGFSDFYPWSTYYGDQQLKSPTAGFGIWYINGFVRYPRSIRLGLSHYMGCVERARSLMSHGLYAHTSWKGKQTWLEVLLNRSLCIFGLSMEENEVFIRWLLIERAKYFKKFPDRKKEGWYVMPRTETPNARSAGKALFLKSVGLKVIEVNSYDEIYRDTWG</sequence>
<evidence type="ECO:0000313" key="2">
    <source>
        <dbReference type="Proteomes" id="UP000185003"/>
    </source>
</evidence>
<accession>A0A1N6DFG2</accession>
<gene>
    <name evidence="1" type="ORF">SAMN04488055_0688</name>
</gene>